<feature type="compositionally biased region" description="Polar residues" evidence="1">
    <location>
        <begin position="202"/>
        <end position="221"/>
    </location>
</feature>
<feature type="domain" description="Peptidase S74" evidence="2">
    <location>
        <begin position="1404"/>
        <end position="1500"/>
    </location>
</feature>
<organism evidence="3 4">
    <name type="scientific">Thermocrispum agreste</name>
    <dbReference type="NCBI Taxonomy" id="37925"/>
    <lineage>
        <taxon>Bacteria</taxon>
        <taxon>Bacillati</taxon>
        <taxon>Actinomycetota</taxon>
        <taxon>Actinomycetes</taxon>
        <taxon>Pseudonocardiales</taxon>
        <taxon>Pseudonocardiaceae</taxon>
        <taxon>Thermocrispum</taxon>
    </lineage>
</organism>
<comment type="caution">
    <text evidence="3">The sequence shown here is derived from an EMBL/GenBank/DDBJ whole genome shotgun (WGS) entry which is preliminary data.</text>
</comment>
<dbReference type="PROSITE" id="PS51688">
    <property type="entry name" value="ICA"/>
    <property type="match status" value="1"/>
</dbReference>
<name>A0ABD6FGX9_9PSEU</name>
<accession>A0ABD6FGX9</accession>
<feature type="region of interest" description="Disordered" evidence="1">
    <location>
        <begin position="818"/>
        <end position="837"/>
    </location>
</feature>
<feature type="compositionally biased region" description="Low complexity" evidence="1">
    <location>
        <begin position="227"/>
        <end position="250"/>
    </location>
</feature>
<dbReference type="Proteomes" id="UP000249324">
    <property type="component" value="Unassembled WGS sequence"/>
</dbReference>
<dbReference type="EMBL" id="QGUI02000186">
    <property type="protein sequence ID" value="MFO7193261.1"/>
    <property type="molecule type" value="Genomic_DNA"/>
</dbReference>
<gene>
    <name evidence="3" type="ORF">DIU77_013545</name>
</gene>
<evidence type="ECO:0000313" key="4">
    <source>
        <dbReference type="Proteomes" id="UP000249324"/>
    </source>
</evidence>
<feature type="region of interest" description="Disordered" evidence="1">
    <location>
        <begin position="198"/>
        <end position="288"/>
    </location>
</feature>
<dbReference type="Pfam" id="PF13884">
    <property type="entry name" value="Peptidase_S74"/>
    <property type="match status" value="1"/>
</dbReference>
<evidence type="ECO:0000256" key="1">
    <source>
        <dbReference type="SAM" id="MobiDB-lite"/>
    </source>
</evidence>
<dbReference type="InterPro" id="IPR030392">
    <property type="entry name" value="S74_ICA"/>
</dbReference>
<evidence type="ECO:0000313" key="3">
    <source>
        <dbReference type="EMBL" id="MFO7193261.1"/>
    </source>
</evidence>
<reference evidence="3 4" key="1">
    <citation type="journal article" date="2021" name="BMC Genomics">
        <title>Genome-resolved metagenome and metatranscriptome analyses of thermophilic composting reveal key bacterial players and their metabolic interactions.</title>
        <authorList>
            <person name="Braga L.P.P."/>
            <person name="Pereira R.V."/>
            <person name="Martins L.F."/>
            <person name="Moura L.M.S."/>
            <person name="Sanchez F.B."/>
            <person name="Patane J.S.L."/>
            <person name="da Silva A.M."/>
            <person name="Setubal J.C."/>
        </authorList>
    </citation>
    <scope>NUCLEOTIDE SEQUENCE [LARGE SCALE GENOMIC DNA]</scope>
    <source>
        <strain evidence="3">ZC4RG45</strain>
    </source>
</reference>
<protein>
    <submittedName>
        <fullName evidence="3">Tail fiber domain-containing protein</fullName>
    </submittedName>
</protein>
<proteinExistence type="predicted"/>
<sequence length="1595" mass="170785">MATIVLVVADAGSLTTGDTILRDRLVAAGHSVVLRSDEQAEYGGSYDGVMVSDSCSGTTVGSKYDTVAKPGITLENTSWRLGTYLGAIDGTQWTIENVDGNGGLTGTHTVYDSAQSQQGIDTDTLPAAATAVARLAGDDDHGVYVTYEAGQALTSGTAPARRVFLRIGDPAVDNLTATGIALLDAAIAWAYGPAAPIEKSGSDTARSTESGGVTATASSGETAVGTESGSAGPSGSEEAVGEESGYVAEGRSGDDEQAAEESGGTSATNTSGETAVAAETYDTEAEVDPPLREAIAEESGHIAIPGGETAIALDAHEPPTEVTSIPPALEIARGQEGGYIEELYGDLIVTVFVVDPEDGDLAVLPDYTSLSLSRTINAKGAIRIDYPADGRNFEMLRNAVTSNRDVEIEIWTNGTPNGALRGYLQEGEGDDVAEEGGWTFAGSFLEVRTDETIIYPQSRGVQIVDPNTGELVWTNPRREFIAHEDTPGAIMATLMEQAHDRGALTDVEYDFTTTQDSGGQAWAGVMSGKFSPGSTYTQLLDKMVELGLVEWAIEWDWQQQKKVLRLWNPDNRGRDLTQGARPVTLRRGRNLLDAPRKWSLREAGTHVLAAGDEGIYDEAEDPTALARRDRRVERYASLNNAADDEAVLAFAQAELKTVSKGLQTVEHGIGMLPGEPRPVIAYDIGDWVYSLTDVTPEKLRVMQWEIEIDDQRQLSGRVALNDLWADAMEKLRRRLNAIQSGEAVVGTSEPPPASGEDRTPPAAPEGVVASSIAYMDPAHTQPLAMVTVSWLPVTTNADGSNNPLVQTAVFVLDKIEDEQANPPDPEDENAKPFDPSTWTWKDCPRIVQDFAGQLRGLWVEDGSPTPVTDWLEDYIAETTQTPTVADDVAGYRVRYALLGWEQVGGLPTSDPFPDDERVYWEVTPARGVSGTTYSFGGIDASSRLRIEVCAFDRSGNHSAWTTVWHDCAEDTTPPPVPSAPSEFKAWFRTLDIAWDGLGAEGEVMPADFSHVRVWIGQGADMTLPGPEAEPLLPTAFDPEETAPQYVANLYAGGTWNVPDIPLNVGWYACFQAVDRNGNVSERSEVVGPVFAEQLVGQDLIDEIIDATKIKPDSIETAHIVDGALTSAKIADAAIIRAKIADLAVNDAKIESLSAGKITTGTLEAAVTLSGIIRTSGNASANRVEMDAAGLRLYRGSTLVGDWKVADGTVLVTGTYRSGLSGKRIEIDPSGDMRIYPPSGTNAVTITNEGNDIVIRGPLTNNRSGRLNVNTLGVGLNYSQEQNLLSSISSEFVLFDRRMRATAPYIAFEIDERHSSPVSGAGARGSSSSGRRIQFALINSSGNMVSRSGVSYFTDNDGDGGFAGNDAGWKFERTGGSSGDGRFMVTGGLLTGWGVGRAQGWEIASSARVKEDIEDARKLLDPLEVIRNARAKKFRYTTEESRDIHLGVIAEELPEVLQRDPTIDVSGEPVIALDLGSQIGLLWAAINQLLDQEVRSVNGRASVPRNTYRRGDAIELDVEWDEQPPEVPSDVTALPFFAMPTAEGNVHVKVVPGSATLTGCKVRLEFSGTVAVTGNQLSAYVEVVGRYIYTPPPPED</sequence>
<evidence type="ECO:0000259" key="2">
    <source>
        <dbReference type="PROSITE" id="PS51688"/>
    </source>
</evidence>
<feature type="compositionally biased region" description="Polar residues" evidence="1">
    <location>
        <begin position="263"/>
        <end position="273"/>
    </location>
</feature>
<feature type="compositionally biased region" description="Acidic residues" evidence="1">
    <location>
        <begin position="818"/>
        <end position="827"/>
    </location>
</feature>
<feature type="region of interest" description="Disordered" evidence="1">
    <location>
        <begin position="742"/>
        <end position="764"/>
    </location>
</feature>